<feature type="compositionally biased region" description="Low complexity" evidence="1">
    <location>
        <begin position="19"/>
        <end position="35"/>
    </location>
</feature>
<dbReference type="InterPro" id="IPR002918">
    <property type="entry name" value="Lipase_EstA/Esterase_EstB"/>
</dbReference>
<dbReference type="Pfam" id="PF01674">
    <property type="entry name" value="Lipase_2"/>
    <property type="match status" value="1"/>
</dbReference>
<dbReference type="GO" id="GO:0016298">
    <property type="term" value="F:lipase activity"/>
    <property type="evidence" value="ECO:0007669"/>
    <property type="project" value="TreeGrafter"/>
</dbReference>
<proteinExistence type="predicted"/>
<gene>
    <name evidence="3" type="ORF">MHUMG1_07088</name>
</gene>
<feature type="signal peptide" evidence="2">
    <location>
        <begin position="1"/>
        <end position="17"/>
    </location>
</feature>
<sequence length="287" mass="30273">MRFTLSALAMAAAVTAGAIPTTSSTSPSTSPSTSSHNDFSCKSSHNPVVLLHGLGATSYQDLNQLEAWLRTKGLCTFSLTYGAYDGFPLVGGLKPIRESSPQIDWFIRTVHQATGSRKVDLVGHSEGAFQALYTTKFGSVKHIVDALVAIAPPTHGTSLAGLYSLAELLGAERGVKDVLGTFGCKACADLVTGGAAVQRLNDGSPIVQPGTVVTVITSKLDELVTPTETSFVHEPGVNNIYVQDYCPTDLVGHIGEAYDMNVWNLVLNSLEKKLGRAISCVLAPPGR</sequence>
<name>A0A9P8S602_9HYPO</name>
<evidence type="ECO:0008006" key="5">
    <source>
        <dbReference type="Google" id="ProtNLM"/>
    </source>
</evidence>
<comment type="caution">
    <text evidence="3">The sequence shown here is derived from an EMBL/GenBank/DDBJ whole genome shotgun (WGS) entry which is preliminary data.</text>
</comment>
<dbReference type="Proteomes" id="UP000764110">
    <property type="component" value="Unassembled WGS sequence"/>
</dbReference>
<protein>
    <recommendedName>
        <fullName evidence="5">Lipase, class 2</fullName>
    </recommendedName>
</protein>
<evidence type="ECO:0000256" key="2">
    <source>
        <dbReference type="SAM" id="SignalP"/>
    </source>
</evidence>
<evidence type="ECO:0000313" key="3">
    <source>
        <dbReference type="EMBL" id="KAH0595337.1"/>
    </source>
</evidence>
<dbReference type="InterPro" id="IPR029058">
    <property type="entry name" value="AB_hydrolase_fold"/>
</dbReference>
<organism evidence="3 4">
    <name type="scientific">Metarhizium humberi</name>
    <dbReference type="NCBI Taxonomy" id="2596975"/>
    <lineage>
        <taxon>Eukaryota</taxon>
        <taxon>Fungi</taxon>
        <taxon>Dikarya</taxon>
        <taxon>Ascomycota</taxon>
        <taxon>Pezizomycotina</taxon>
        <taxon>Sordariomycetes</taxon>
        <taxon>Hypocreomycetidae</taxon>
        <taxon>Hypocreales</taxon>
        <taxon>Clavicipitaceae</taxon>
        <taxon>Metarhizium</taxon>
    </lineage>
</organism>
<feature type="chain" id="PRO_5040191279" description="Lipase, class 2" evidence="2">
    <location>
        <begin position="18"/>
        <end position="287"/>
    </location>
</feature>
<dbReference type="PANTHER" id="PTHR32015">
    <property type="entry name" value="FASTING INDUCED LIPASE"/>
    <property type="match status" value="1"/>
</dbReference>
<dbReference type="EMBL" id="JACEFI010000013">
    <property type="protein sequence ID" value="KAH0595337.1"/>
    <property type="molecule type" value="Genomic_DNA"/>
</dbReference>
<feature type="region of interest" description="Disordered" evidence="1">
    <location>
        <begin position="19"/>
        <end position="39"/>
    </location>
</feature>
<dbReference type="AlphaFoldDB" id="A0A9P8S602"/>
<accession>A0A9P8S602</accession>
<evidence type="ECO:0000313" key="4">
    <source>
        <dbReference type="Proteomes" id="UP000764110"/>
    </source>
</evidence>
<dbReference type="SUPFAM" id="SSF53474">
    <property type="entry name" value="alpha/beta-Hydrolases"/>
    <property type="match status" value="1"/>
</dbReference>
<dbReference type="Gene3D" id="3.40.50.1820">
    <property type="entry name" value="alpha/beta hydrolase"/>
    <property type="match status" value="1"/>
</dbReference>
<reference evidence="3 4" key="1">
    <citation type="submission" date="2020-07" db="EMBL/GenBank/DDBJ databases">
        <title>Metarhizium humberi genome.</title>
        <authorList>
            <person name="Lysoe E."/>
        </authorList>
    </citation>
    <scope>NUCLEOTIDE SEQUENCE [LARGE SCALE GENOMIC DNA]</scope>
    <source>
        <strain evidence="3 4">ESALQ1638</strain>
    </source>
</reference>
<dbReference type="GO" id="GO:0016042">
    <property type="term" value="P:lipid catabolic process"/>
    <property type="evidence" value="ECO:0007669"/>
    <property type="project" value="InterPro"/>
</dbReference>
<evidence type="ECO:0000256" key="1">
    <source>
        <dbReference type="SAM" id="MobiDB-lite"/>
    </source>
</evidence>
<keyword evidence="2" id="KW-0732">Signal</keyword>
<keyword evidence="4" id="KW-1185">Reference proteome</keyword>
<dbReference type="PANTHER" id="PTHR32015:SF1">
    <property type="entry name" value="LIPASE"/>
    <property type="match status" value="1"/>
</dbReference>